<reference evidence="5" key="1">
    <citation type="submission" date="2011-02" db="EMBL/GenBank/DDBJ databases">
        <title>The complete genome of Planctomyces brasiliensis DSM 5305.</title>
        <authorList>
            <person name="Lucas S."/>
            <person name="Copeland A."/>
            <person name="Lapidus A."/>
            <person name="Bruce D."/>
            <person name="Goodwin L."/>
            <person name="Pitluck S."/>
            <person name="Kyrpides N."/>
            <person name="Mavromatis K."/>
            <person name="Pagani I."/>
            <person name="Ivanova N."/>
            <person name="Ovchinnikova G."/>
            <person name="Lu M."/>
            <person name="Detter J.C."/>
            <person name="Han C."/>
            <person name="Land M."/>
            <person name="Hauser L."/>
            <person name="Markowitz V."/>
            <person name="Cheng J.-F."/>
            <person name="Hugenholtz P."/>
            <person name="Woyke T."/>
            <person name="Wu D."/>
            <person name="Tindall B."/>
            <person name="Pomrenke H.G."/>
            <person name="Brambilla E."/>
            <person name="Klenk H.-P."/>
            <person name="Eisen J.A."/>
        </authorList>
    </citation>
    <scope>NUCLEOTIDE SEQUENCE [LARGE SCALE GENOMIC DNA]</scope>
    <source>
        <strain evidence="5">ATCC 49424 / DSM 5305 / JCM 21570 / NBRC 103401 / IFAM 1448</strain>
    </source>
</reference>
<keyword evidence="1 2" id="KW-0597">Phosphoprotein</keyword>
<dbReference type="CDD" id="cd16936">
    <property type="entry name" value="HATPase_RsbW-like"/>
    <property type="match status" value="1"/>
</dbReference>
<dbReference type="Pfam" id="PF13581">
    <property type="entry name" value="HATPase_c_2"/>
    <property type="match status" value="1"/>
</dbReference>
<sequence>MPSILVVDDSAIDLKRASLLLQKHISEARILTAVDGQVALEIMEREQPQVVVTDLQMPVLDGLELVVKAKEKFPLIPVVLMTAAGSEAIASNALRIGAASYVPKNQLANDLARVVSRLLGAARERHNQVRILGCMTEASFCMENDRDLLVDFVHHFRELMQKRAVFSENDCFRVSMAVDEALANAYYHGNLEVSSKLREQDSFSFDRLAKERRGQEPYSLRKIYLSLNLGPVFRVVIRDEGPGFDQQSLPDPFDPSFVERPCGRGVVLMRSFMDTVEFNDRGNEVTMTKQTNLETA</sequence>
<dbReference type="InterPro" id="IPR003594">
    <property type="entry name" value="HATPase_dom"/>
</dbReference>
<proteinExistence type="predicted"/>
<dbReference type="Gene3D" id="3.40.50.2300">
    <property type="match status" value="1"/>
</dbReference>
<dbReference type="PROSITE" id="PS50110">
    <property type="entry name" value="RESPONSE_REGULATORY"/>
    <property type="match status" value="1"/>
</dbReference>
<evidence type="ECO:0000256" key="1">
    <source>
        <dbReference type="ARBA" id="ARBA00022553"/>
    </source>
</evidence>
<accession>F0SQG9</accession>
<dbReference type="STRING" id="756272.Plabr_0315"/>
<evidence type="ECO:0000313" key="4">
    <source>
        <dbReference type="EMBL" id="ADY57944.1"/>
    </source>
</evidence>
<dbReference type="eggNOG" id="COG2172">
    <property type="taxonomic scope" value="Bacteria"/>
</dbReference>
<dbReference type="InterPro" id="IPR050595">
    <property type="entry name" value="Bact_response_regulator"/>
</dbReference>
<dbReference type="RefSeq" id="WP_013626688.1">
    <property type="nucleotide sequence ID" value="NC_015174.1"/>
</dbReference>
<dbReference type="Gene3D" id="3.30.565.10">
    <property type="entry name" value="Histidine kinase-like ATPase, C-terminal domain"/>
    <property type="match status" value="1"/>
</dbReference>
<dbReference type="HOGENOM" id="CLU_073056_0_0_0"/>
<organism evidence="4 5">
    <name type="scientific">Rubinisphaera brasiliensis (strain ATCC 49424 / DSM 5305 / JCM 21570 / IAM 15109 / NBRC 103401 / IFAM 1448)</name>
    <name type="common">Planctomyces brasiliensis</name>
    <dbReference type="NCBI Taxonomy" id="756272"/>
    <lineage>
        <taxon>Bacteria</taxon>
        <taxon>Pseudomonadati</taxon>
        <taxon>Planctomycetota</taxon>
        <taxon>Planctomycetia</taxon>
        <taxon>Planctomycetales</taxon>
        <taxon>Planctomycetaceae</taxon>
        <taxon>Rubinisphaera</taxon>
    </lineage>
</organism>
<dbReference type="InterPro" id="IPR011006">
    <property type="entry name" value="CheY-like_superfamily"/>
</dbReference>
<evidence type="ECO:0000259" key="3">
    <source>
        <dbReference type="PROSITE" id="PS50110"/>
    </source>
</evidence>
<protein>
    <submittedName>
        <fullName evidence="4">Response regulator receiver protein</fullName>
    </submittedName>
</protein>
<dbReference type="EMBL" id="CP002546">
    <property type="protein sequence ID" value="ADY57944.1"/>
    <property type="molecule type" value="Genomic_DNA"/>
</dbReference>
<gene>
    <name evidence="4" type="ordered locus">Plabr_0315</name>
</gene>
<dbReference type="SUPFAM" id="SSF55874">
    <property type="entry name" value="ATPase domain of HSP90 chaperone/DNA topoisomerase II/histidine kinase"/>
    <property type="match status" value="1"/>
</dbReference>
<dbReference type="GO" id="GO:0000160">
    <property type="term" value="P:phosphorelay signal transduction system"/>
    <property type="evidence" value="ECO:0007669"/>
    <property type="project" value="InterPro"/>
</dbReference>
<evidence type="ECO:0000313" key="5">
    <source>
        <dbReference type="Proteomes" id="UP000006860"/>
    </source>
</evidence>
<dbReference type="Proteomes" id="UP000006860">
    <property type="component" value="Chromosome"/>
</dbReference>
<feature type="domain" description="Response regulatory" evidence="3">
    <location>
        <begin position="3"/>
        <end position="119"/>
    </location>
</feature>
<dbReference type="PANTHER" id="PTHR44591:SF3">
    <property type="entry name" value="RESPONSE REGULATORY DOMAIN-CONTAINING PROTEIN"/>
    <property type="match status" value="1"/>
</dbReference>
<feature type="modified residue" description="4-aspartylphosphate" evidence="2">
    <location>
        <position position="54"/>
    </location>
</feature>
<dbReference type="KEGG" id="pbs:Plabr_0315"/>
<dbReference type="SMART" id="SM00448">
    <property type="entry name" value="REC"/>
    <property type="match status" value="1"/>
</dbReference>
<dbReference type="eggNOG" id="COG0784">
    <property type="taxonomic scope" value="Bacteria"/>
</dbReference>
<dbReference type="OrthoDB" id="9770645at2"/>
<name>F0SQG9_RUBBR</name>
<dbReference type="InterPro" id="IPR036890">
    <property type="entry name" value="HATPase_C_sf"/>
</dbReference>
<dbReference type="SUPFAM" id="SSF52172">
    <property type="entry name" value="CheY-like"/>
    <property type="match status" value="1"/>
</dbReference>
<dbReference type="AlphaFoldDB" id="F0SQG9"/>
<keyword evidence="5" id="KW-1185">Reference proteome</keyword>
<dbReference type="Pfam" id="PF00072">
    <property type="entry name" value="Response_reg"/>
    <property type="match status" value="1"/>
</dbReference>
<dbReference type="CDD" id="cd00156">
    <property type="entry name" value="REC"/>
    <property type="match status" value="1"/>
</dbReference>
<dbReference type="PANTHER" id="PTHR44591">
    <property type="entry name" value="STRESS RESPONSE REGULATOR PROTEIN 1"/>
    <property type="match status" value="1"/>
</dbReference>
<dbReference type="InterPro" id="IPR001789">
    <property type="entry name" value="Sig_transdc_resp-reg_receiver"/>
</dbReference>
<evidence type="ECO:0000256" key="2">
    <source>
        <dbReference type="PROSITE-ProRule" id="PRU00169"/>
    </source>
</evidence>